<accession>A0A4Q7UPZ8</accession>
<dbReference type="SUPFAM" id="SSF63418">
    <property type="entry name" value="MurE/MurF N-terminal domain"/>
    <property type="match status" value="1"/>
</dbReference>
<dbReference type="InterPro" id="IPR036565">
    <property type="entry name" value="Mur-like_cat_sf"/>
</dbReference>
<keyword evidence="3 4" id="KW-0131">Cell cycle</keyword>
<keyword evidence="4 5" id="KW-0133">Cell shape</keyword>
<keyword evidence="2 4" id="KW-0132">Cell division</keyword>
<evidence type="ECO:0000256" key="3">
    <source>
        <dbReference type="ARBA" id="ARBA00023306"/>
    </source>
</evidence>
<feature type="domain" description="Mur ligase central" evidence="7">
    <location>
        <begin position="122"/>
        <end position="321"/>
    </location>
</feature>
<dbReference type="GO" id="GO:0051301">
    <property type="term" value="P:cell division"/>
    <property type="evidence" value="ECO:0007669"/>
    <property type="project" value="UniProtKB-KW"/>
</dbReference>
<dbReference type="GO" id="GO:0071555">
    <property type="term" value="P:cell wall organization"/>
    <property type="evidence" value="ECO:0007669"/>
    <property type="project" value="UniProtKB-KW"/>
</dbReference>
<dbReference type="InterPro" id="IPR035911">
    <property type="entry name" value="MurE/MurF_N"/>
</dbReference>
<evidence type="ECO:0000313" key="9">
    <source>
        <dbReference type="Proteomes" id="UP000291591"/>
    </source>
</evidence>
<keyword evidence="4 8" id="KW-0436">Ligase</keyword>
<evidence type="ECO:0000259" key="6">
    <source>
        <dbReference type="Pfam" id="PF02875"/>
    </source>
</evidence>
<comment type="caution">
    <text evidence="4">Lacks conserved residue(s) required for the propagation of feature annotation.</text>
</comment>
<dbReference type="InterPro" id="IPR004101">
    <property type="entry name" value="Mur_ligase_C"/>
</dbReference>
<reference evidence="8 9" key="1">
    <citation type="submission" date="2019-02" db="EMBL/GenBank/DDBJ databases">
        <title>Sequencing the genomes of 1000 actinobacteria strains.</title>
        <authorList>
            <person name="Klenk H.-P."/>
        </authorList>
    </citation>
    <scope>NUCLEOTIDE SEQUENCE [LARGE SCALE GENOMIC DNA]</scope>
    <source>
        <strain evidence="8 9">DSM 45779</strain>
    </source>
</reference>
<feature type="binding site" evidence="4">
    <location>
        <position position="45"/>
    </location>
    <ligand>
        <name>UDP-N-acetyl-alpha-D-muramoyl-L-alanyl-D-glutamate</name>
        <dbReference type="ChEBI" id="CHEBI:83900"/>
    </ligand>
</feature>
<dbReference type="GO" id="GO:0009252">
    <property type="term" value="P:peptidoglycan biosynthetic process"/>
    <property type="evidence" value="ECO:0007669"/>
    <property type="project" value="UniProtKB-UniRule"/>
</dbReference>
<dbReference type="InterPro" id="IPR013221">
    <property type="entry name" value="Mur_ligase_cen"/>
</dbReference>
<dbReference type="GO" id="GO:0000287">
    <property type="term" value="F:magnesium ion binding"/>
    <property type="evidence" value="ECO:0007669"/>
    <property type="project" value="UniProtKB-UniRule"/>
</dbReference>
<dbReference type="NCBIfam" id="TIGR01085">
    <property type="entry name" value="murE"/>
    <property type="match status" value="1"/>
</dbReference>
<keyword evidence="4" id="KW-0547">Nucleotide-binding</keyword>
<dbReference type="AlphaFoldDB" id="A0A4Q7UPZ8"/>
<evidence type="ECO:0000313" key="8">
    <source>
        <dbReference type="EMBL" id="RZT83837.1"/>
    </source>
</evidence>
<feature type="domain" description="Mur ligase C-terminal" evidence="6">
    <location>
        <begin position="344"/>
        <end position="472"/>
    </location>
</feature>
<comment type="caution">
    <text evidence="8">The sequence shown here is derived from an EMBL/GenBank/DDBJ whole genome shotgun (WGS) entry which is preliminary data.</text>
</comment>
<dbReference type="InterPro" id="IPR005761">
    <property type="entry name" value="UDP-N-AcMur-Glu-dNH2Pim_ligase"/>
</dbReference>
<keyword evidence="4" id="KW-0963">Cytoplasm</keyword>
<dbReference type="HAMAP" id="MF_00208">
    <property type="entry name" value="MurE"/>
    <property type="match status" value="1"/>
</dbReference>
<comment type="similarity">
    <text evidence="1 4">Belongs to the MurCDEF family. MurE subfamily.</text>
</comment>
<comment type="PTM">
    <text evidence="4">Carboxylation is probably crucial for Mg(2+) binding and, consequently, for the gamma-phosphate positioning of ATP.</text>
</comment>
<organism evidence="8 9">
    <name type="scientific">Pseudonocardia sediminis</name>
    <dbReference type="NCBI Taxonomy" id="1397368"/>
    <lineage>
        <taxon>Bacteria</taxon>
        <taxon>Bacillati</taxon>
        <taxon>Actinomycetota</taxon>
        <taxon>Actinomycetes</taxon>
        <taxon>Pseudonocardiales</taxon>
        <taxon>Pseudonocardiaceae</taxon>
        <taxon>Pseudonocardia</taxon>
    </lineage>
</organism>
<dbReference type="Proteomes" id="UP000291591">
    <property type="component" value="Unassembled WGS sequence"/>
</dbReference>
<evidence type="ECO:0000256" key="4">
    <source>
        <dbReference type="HAMAP-Rule" id="MF_00208"/>
    </source>
</evidence>
<feature type="binding site" evidence="4">
    <location>
        <position position="43"/>
    </location>
    <ligand>
        <name>UDP-N-acetyl-alpha-D-muramoyl-L-alanyl-D-glutamate</name>
        <dbReference type="ChEBI" id="CHEBI:83900"/>
    </ligand>
</feature>
<dbReference type="PANTHER" id="PTHR23135">
    <property type="entry name" value="MUR LIGASE FAMILY MEMBER"/>
    <property type="match status" value="1"/>
</dbReference>
<keyword evidence="4 5" id="KW-0961">Cell wall biogenesis/degradation</keyword>
<keyword evidence="9" id="KW-1185">Reference proteome</keyword>
<name>A0A4Q7UPZ8_PSEST</name>
<sequence length="509" mass="51977">MPHPRAVPEVLAFLRDLEPSVRLVAGAAGRAGAMAGVVGGVTLDSGAVRPGDLFAGLPGGHCHGAAYAGAAARAGAGAGVMLSDRASPELPCIVVPDPRRVLGPLAAWLHGHPSRALAVHGVTGTNGKTSTTHLIAAGLAAAGRRTGLASTLEVRAPDLGRPAERTTAEAPDLQAFLAGCRAAGATDVALEVSSHGIALDRVTGVRFRTAVFTNLSPDHLDLHGDLDGYYAAKAALFTPERCELAVVGVDDAFGRRLARTTRCPVVTVSGEGGAADWRARDVRATVTGTAFRLTGPGVDREVSLALLGPHQASNALAAVAALVSTGLDVDDVLAGIGTFPALPGRLERVDAGQPYLALVDFAHNTGGHRRLLPFLRSLTAGRLVVVMGATGQRDPGKRAALGRCVAERADVVVVTDESPHGDDPAMLRRAVADGARAVRGAQVVECADRAEAIAVAVAETGPGDVVVVVGRGADQTLVTGGDVRWFDDRVALRAAVLDREDAGDVPACG</sequence>
<feature type="binding site" evidence="4">
    <location>
        <begin position="124"/>
        <end position="130"/>
    </location>
    <ligand>
        <name>ATP</name>
        <dbReference type="ChEBI" id="CHEBI:30616"/>
    </ligand>
</feature>
<protein>
    <recommendedName>
        <fullName evidence="4">UDP-N-acetylmuramyl-tripeptide synthetase</fullName>
        <ecNumber evidence="4">6.3.2.-</ecNumber>
    </recommendedName>
    <alternativeName>
        <fullName evidence="4">UDP-MurNAc-tripeptide synthetase</fullName>
    </alternativeName>
</protein>
<dbReference type="SUPFAM" id="SSF53244">
    <property type="entry name" value="MurD-like peptide ligases, peptide-binding domain"/>
    <property type="match status" value="1"/>
</dbReference>
<evidence type="ECO:0000256" key="5">
    <source>
        <dbReference type="RuleBase" id="RU004135"/>
    </source>
</evidence>
<feature type="binding site" evidence="4">
    <location>
        <begin position="166"/>
        <end position="167"/>
    </location>
    <ligand>
        <name>UDP-N-acetyl-alpha-D-muramoyl-L-alanyl-D-glutamate</name>
        <dbReference type="ChEBI" id="CHEBI:83900"/>
    </ligand>
</feature>
<dbReference type="SUPFAM" id="SSF53623">
    <property type="entry name" value="MurD-like peptide ligases, catalytic domain"/>
    <property type="match status" value="1"/>
</dbReference>
<dbReference type="Gene3D" id="3.90.190.20">
    <property type="entry name" value="Mur ligase, C-terminal domain"/>
    <property type="match status" value="1"/>
</dbReference>
<dbReference type="GO" id="GO:0005524">
    <property type="term" value="F:ATP binding"/>
    <property type="evidence" value="ECO:0007669"/>
    <property type="project" value="UniProtKB-UniRule"/>
</dbReference>
<dbReference type="InterPro" id="IPR036615">
    <property type="entry name" value="Mur_ligase_C_dom_sf"/>
</dbReference>
<keyword evidence="4 5" id="KW-0573">Peptidoglycan synthesis</keyword>
<evidence type="ECO:0000256" key="1">
    <source>
        <dbReference type="ARBA" id="ARBA00005898"/>
    </source>
</evidence>
<keyword evidence="4" id="KW-0067">ATP-binding</keyword>
<dbReference type="GO" id="GO:0005737">
    <property type="term" value="C:cytoplasm"/>
    <property type="evidence" value="ECO:0007669"/>
    <property type="project" value="UniProtKB-SubCell"/>
</dbReference>
<evidence type="ECO:0000256" key="2">
    <source>
        <dbReference type="ARBA" id="ARBA00022618"/>
    </source>
</evidence>
<dbReference type="Gene3D" id="3.40.1390.10">
    <property type="entry name" value="MurE/MurF, N-terminal domain"/>
    <property type="match status" value="1"/>
</dbReference>
<feature type="modified residue" description="N6-carboxylysine" evidence="4">
    <location>
        <position position="233"/>
    </location>
</feature>
<gene>
    <name evidence="4" type="primary">murE</name>
    <name evidence="8" type="ORF">EV383_0656</name>
</gene>
<dbReference type="Gene3D" id="3.40.1190.10">
    <property type="entry name" value="Mur-like, catalytic domain"/>
    <property type="match status" value="1"/>
</dbReference>
<dbReference type="RefSeq" id="WP_207223418.1">
    <property type="nucleotide sequence ID" value="NZ_SHKL01000001.1"/>
</dbReference>
<evidence type="ECO:0000259" key="7">
    <source>
        <dbReference type="Pfam" id="PF08245"/>
    </source>
</evidence>
<dbReference type="Pfam" id="PF02875">
    <property type="entry name" value="Mur_ligase_C"/>
    <property type="match status" value="1"/>
</dbReference>
<dbReference type="EMBL" id="SHKL01000001">
    <property type="protein sequence ID" value="RZT83837.1"/>
    <property type="molecule type" value="Genomic_DNA"/>
</dbReference>
<dbReference type="GO" id="GO:0008360">
    <property type="term" value="P:regulation of cell shape"/>
    <property type="evidence" value="ECO:0007669"/>
    <property type="project" value="UniProtKB-KW"/>
</dbReference>
<comment type="subcellular location">
    <subcellularLocation>
        <location evidence="4 5">Cytoplasm</location>
    </subcellularLocation>
</comment>
<dbReference type="PANTHER" id="PTHR23135:SF4">
    <property type="entry name" value="UDP-N-ACETYLMURAMOYL-L-ALANYL-D-GLUTAMATE--2,6-DIAMINOPIMELATE LIGASE MURE HOMOLOG, CHLOROPLASTIC"/>
    <property type="match status" value="1"/>
</dbReference>
<feature type="binding site" evidence="4">
    <location>
        <position position="193"/>
    </location>
    <ligand>
        <name>UDP-N-acetyl-alpha-D-muramoyl-L-alanyl-D-glutamate</name>
        <dbReference type="ChEBI" id="CHEBI:83900"/>
    </ligand>
</feature>
<dbReference type="EC" id="6.3.2.-" evidence="4"/>
<dbReference type="UniPathway" id="UPA00219"/>
<keyword evidence="4" id="KW-0460">Magnesium</keyword>
<comment type="pathway">
    <text evidence="4 5">Cell wall biogenesis; peptidoglycan biosynthesis.</text>
</comment>
<feature type="binding site" evidence="4">
    <location>
        <position position="201"/>
    </location>
    <ligand>
        <name>UDP-N-acetyl-alpha-D-muramoyl-L-alanyl-D-glutamate</name>
        <dbReference type="ChEBI" id="CHEBI:83900"/>
    </ligand>
</feature>
<comment type="function">
    <text evidence="4">Catalyzes the addition of an amino acid to the nucleotide precursor UDP-N-acetylmuramoyl-L-alanyl-D-glutamate (UMAG) in the biosynthesis of bacterial cell-wall peptidoglycan.</text>
</comment>
<comment type="cofactor">
    <cofactor evidence="4">
        <name>Mg(2+)</name>
        <dbReference type="ChEBI" id="CHEBI:18420"/>
    </cofactor>
</comment>
<dbReference type="GO" id="GO:0016881">
    <property type="term" value="F:acid-amino acid ligase activity"/>
    <property type="evidence" value="ECO:0007669"/>
    <property type="project" value="UniProtKB-UniRule"/>
</dbReference>
<dbReference type="Pfam" id="PF08245">
    <property type="entry name" value="Mur_ligase_M"/>
    <property type="match status" value="1"/>
</dbReference>
<proteinExistence type="inferred from homology"/>